<dbReference type="InterPro" id="IPR058922">
    <property type="entry name" value="WHD_DRP"/>
</dbReference>
<reference evidence="4" key="2">
    <citation type="submission" date="2018-03" db="EMBL/GenBank/DDBJ databases">
        <title>The Triticum urartu genome reveals the dynamic nature of wheat genome evolution.</title>
        <authorList>
            <person name="Ling H."/>
            <person name="Ma B."/>
            <person name="Shi X."/>
            <person name="Liu H."/>
            <person name="Dong L."/>
            <person name="Sun H."/>
            <person name="Cao Y."/>
            <person name="Gao Q."/>
            <person name="Zheng S."/>
            <person name="Li Y."/>
            <person name="Yu Y."/>
            <person name="Du H."/>
            <person name="Qi M."/>
            <person name="Li Y."/>
            <person name="Yu H."/>
            <person name="Cui Y."/>
            <person name="Wang N."/>
            <person name="Chen C."/>
            <person name="Wu H."/>
            <person name="Zhao Y."/>
            <person name="Zhang J."/>
            <person name="Li Y."/>
            <person name="Zhou W."/>
            <person name="Zhang B."/>
            <person name="Hu W."/>
            <person name="Eijk M."/>
            <person name="Tang J."/>
            <person name="Witsenboer H."/>
            <person name="Zhao S."/>
            <person name="Li Z."/>
            <person name="Zhang A."/>
            <person name="Wang D."/>
            <person name="Liang C."/>
        </authorList>
    </citation>
    <scope>NUCLEOTIDE SEQUENCE [LARGE SCALE GENOMIC DNA]</scope>
    <source>
        <strain evidence="4">cv. G1812</strain>
    </source>
</reference>
<dbReference type="Pfam" id="PF23559">
    <property type="entry name" value="WHD_DRP"/>
    <property type="match status" value="1"/>
</dbReference>
<dbReference type="PANTHER" id="PTHR23155:SF906">
    <property type="entry name" value="OS08G0205100 PROTEIN"/>
    <property type="match status" value="1"/>
</dbReference>
<evidence type="ECO:0000313" key="4">
    <source>
        <dbReference type="EnsemblPlants" id="TuG1812G0100004753.01.T01.cds371187"/>
    </source>
</evidence>
<keyword evidence="2" id="KW-0611">Plant defense</keyword>
<dbReference type="Proteomes" id="UP000015106">
    <property type="component" value="Chromosome 1"/>
</dbReference>
<dbReference type="GO" id="GO:0002758">
    <property type="term" value="P:innate immune response-activating signaling pathway"/>
    <property type="evidence" value="ECO:0007669"/>
    <property type="project" value="UniProtKB-ARBA"/>
</dbReference>
<organism evidence="4 5">
    <name type="scientific">Triticum urartu</name>
    <name type="common">Red wild einkorn</name>
    <name type="synonym">Crithodium urartu</name>
    <dbReference type="NCBI Taxonomy" id="4572"/>
    <lineage>
        <taxon>Eukaryota</taxon>
        <taxon>Viridiplantae</taxon>
        <taxon>Streptophyta</taxon>
        <taxon>Embryophyta</taxon>
        <taxon>Tracheophyta</taxon>
        <taxon>Spermatophyta</taxon>
        <taxon>Magnoliopsida</taxon>
        <taxon>Liliopsida</taxon>
        <taxon>Poales</taxon>
        <taxon>Poaceae</taxon>
        <taxon>BOP clade</taxon>
        <taxon>Pooideae</taxon>
        <taxon>Triticodae</taxon>
        <taxon>Triticeae</taxon>
        <taxon>Triticinae</taxon>
        <taxon>Triticum</taxon>
    </lineage>
</organism>
<dbReference type="AlphaFoldDB" id="A0A8R7TB40"/>
<evidence type="ECO:0000313" key="5">
    <source>
        <dbReference type="Proteomes" id="UP000015106"/>
    </source>
</evidence>
<reference evidence="4" key="3">
    <citation type="submission" date="2022-06" db="UniProtKB">
        <authorList>
            <consortium name="EnsemblPlants"/>
        </authorList>
    </citation>
    <scope>IDENTIFICATION</scope>
</reference>
<reference evidence="5" key="1">
    <citation type="journal article" date="2013" name="Nature">
        <title>Draft genome of the wheat A-genome progenitor Triticum urartu.</title>
        <authorList>
            <person name="Ling H.Q."/>
            <person name="Zhao S."/>
            <person name="Liu D."/>
            <person name="Wang J."/>
            <person name="Sun H."/>
            <person name="Zhang C."/>
            <person name="Fan H."/>
            <person name="Li D."/>
            <person name="Dong L."/>
            <person name="Tao Y."/>
            <person name="Gao C."/>
            <person name="Wu H."/>
            <person name="Li Y."/>
            <person name="Cui Y."/>
            <person name="Guo X."/>
            <person name="Zheng S."/>
            <person name="Wang B."/>
            <person name="Yu K."/>
            <person name="Liang Q."/>
            <person name="Yang W."/>
            <person name="Lou X."/>
            <person name="Chen J."/>
            <person name="Feng M."/>
            <person name="Jian J."/>
            <person name="Zhang X."/>
            <person name="Luo G."/>
            <person name="Jiang Y."/>
            <person name="Liu J."/>
            <person name="Wang Z."/>
            <person name="Sha Y."/>
            <person name="Zhang B."/>
            <person name="Wu H."/>
            <person name="Tang D."/>
            <person name="Shen Q."/>
            <person name="Xue P."/>
            <person name="Zou S."/>
            <person name="Wang X."/>
            <person name="Liu X."/>
            <person name="Wang F."/>
            <person name="Yang Y."/>
            <person name="An X."/>
            <person name="Dong Z."/>
            <person name="Zhang K."/>
            <person name="Zhang X."/>
            <person name="Luo M.C."/>
            <person name="Dvorak J."/>
            <person name="Tong Y."/>
            <person name="Wang J."/>
            <person name="Yang H."/>
            <person name="Li Z."/>
            <person name="Wang D."/>
            <person name="Zhang A."/>
            <person name="Wang J."/>
        </authorList>
    </citation>
    <scope>NUCLEOTIDE SEQUENCE</scope>
    <source>
        <strain evidence="5">cv. G1812</strain>
    </source>
</reference>
<dbReference type="PANTHER" id="PTHR23155">
    <property type="entry name" value="DISEASE RESISTANCE PROTEIN RP"/>
    <property type="match status" value="1"/>
</dbReference>
<dbReference type="GO" id="GO:0043531">
    <property type="term" value="F:ADP binding"/>
    <property type="evidence" value="ECO:0007669"/>
    <property type="project" value="InterPro"/>
</dbReference>
<dbReference type="Gene3D" id="1.10.10.10">
    <property type="entry name" value="Winged helix-like DNA-binding domain superfamily/Winged helix DNA-binding domain"/>
    <property type="match status" value="1"/>
</dbReference>
<dbReference type="GO" id="GO:0009626">
    <property type="term" value="P:plant-type hypersensitive response"/>
    <property type="evidence" value="ECO:0007669"/>
    <property type="project" value="UniProtKB-ARBA"/>
</dbReference>
<proteinExistence type="predicted"/>
<dbReference type="InterPro" id="IPR036388">
    <property type="entry name" value="WH-like_DNA-bd_sf"/>
</dbReference>
<accession>A0A8R7TB40</accession>
<feature type="domain" description="Disease resistance protein winged helix" evidence="3">
    <location>
        <begin position="98"/>
        <end position="159"/>
    </location>
</feature>
<dbReference type="InterPro" id="IPR042197">
    <property type="entry name" value="Apaf_helical"/>
</dbReference>
<sequence length="159" mass="18185">MLLLNRIFGSEHDCPFQLEEVVAEILKKCHGLPLAVITIASLLASEERSRNAWESIRGFLGTQTSANPSLREMKSILNLSYMHLPARLRACLLYLGMYLEDRKILRDDLVRQWIAEGLLVGSLHVQDLEAVGRNYFNELINRSMIRPCETHYGEVLSCR</sequence>
<dbReference type="GO" id="GO:0042742">
    <property type="term" value="P:defense response to bacterium"/>
    <property type="evidence" value="ECO:0007669"/>
    <property type="project" value="UniProtKB-ARBA"/>
</dbReference>
<evidence type="ECO:0000256" key="2">
    <source>
        <dbReference type="ARBA" id="ARBA00022821"/>
    </source>
</evidence>
<dbReference type="InterPro" id="IPR044974">
    <property type="entry name" value="Disease_R_plants"/>
</dbReference>
<keyword evidence="1" id="KW-0677">Repeat</keyword>
<dbReference type="SUPFAM" id="SSF52540">
    <property type="entry name" value="P-loop containing nucleoside triphosphate hydrolases"/>
    <property type="match status" value="1"/>
</dbReference>
<protein>
    <recommendedName>
        <fullName evidence="3">Disease resistance protein winged helix domain-containing protein</fullName>
    </recommendedName>
</protein>
<name>A0A8R7TB40_TRIUA</name>
<evidence type="ECO:0000256" key="1">
    <source>
        <dbReference type="ARBA" id="ARBA00022737"/>
    </source>
</evidence>
<keyword evidence="5" id="KW-1185">Reference proteome</keyword>
<evidence type="ECO:0000259" key="3">
    <source>
        <dbReference type="Pfam" id="PF23559"/>
    </source>
</evidence>
<dbReference type="Gramene" id="TuG1812G0100004753.01.T01">
    <property type="protein sequence ID" value="TuG1812G0100004753.01.T01.cds371187"/>
    <property type="gene ID" value="TuG1812G0100004753.01"/>
</dbReference>
<dbReference type="InterPro" id="IPR027417">
    <property type="entry name" value="P-loop_NTPase"/>
</dbReference>
<dbReference type="Gene3D" id="1.10.8.430">
    <property type="entry name" value="Helical domain of apoptotic protease-activating factors"/>
    <property type="match status" value="1"/>
</dbReference>
<dbReference type="FunFam" id="1.10.10.10:FF:000322">
    <property type="entry name" value="Probable disease resistance protein At1g63360"/>
    <property type="match status" value="1"/>
</dbReference>
<dbReference type="EnsemblPlants" id="TuG1812G0100004753.01.T01">
    <property type="protein sequence ID" value="TuG1812G0100004753.01.T01.cds371187"/>
    <property type="gene ID" value="TuG1812G0100004753.01"/>
</dbReference>